<reference evidence="1 2" key="1">
    <citation type="journal article" date="2020" name="Cell">
        <title>Large-Scale Comparative Analyses of Tick Genomes Elucidate Their Genetic Diversity and Vector Capacities.</title>
        <authorList>
            <consortium name="Tick Genome and Microbiome Consortium (TIGMIC)"/>
            <person name="Jia N."/>
            <person name="Wang J."/>
            <person name="Shi W."/>
            <person name="Du L."/>
            <person name="Sun Y."/>
            <person name="Zhan W."/>
            <person name="Jiang J.F."/>
            <person name="Wang Q."/>
            <person name="Zhang B."/>
            <person name="Ji P."/>
            <person name="Bell-Sakyi L."/>
            <person name="Cui X.M."/>
            <person name="Yuan T.T."/>
            <person name="Jiang B.G."/>
            <person name="Yang W.F."/>
            <person name="Lam T.T."/>
            <person name="Chang Q.C."/>
            <person name="Ding S.J."/>
            <person name="Wang X.J."/>
            <person name="Zhu J.G."/>
            <person name="Ruan X.D."/>
            <person name="Zhao L."/>
            <person name="Wei J.T."/>
            <person name="Ye R.Z."/>
            <person name="Que T.C."/>
            <person name="Du C.H."/>
            <person name="Zhou Y.H."/>
            <person name="Cheng J.X."/>
            <person name="Dai P.F."/>
            <person name="Guo W.B."/>
            <person name="Han X.H."/>
            <person name="Huang E.J."/>
            <person name="Li L.F."/>
            <person name="Wei W."/>
            <person name="Gao Y.C."/>
            <person name="Liu J.Z."/>
            <person name="Shao H.Z."/>
            <person name="Wang X."/>
            <person name="Wang C.C."/>
            <person name="Yang T.C."/>
            <person name="Huo Q.B."/>
            <person name="Li W."/>
            <person name="Chen H.Y."/>
            <person name="Chen S.E."/>
            <person name="Zhou L.G."/>
            <person name="Ni X.B."/>
            <person name="Tian J.H."/>
            <person name="Sheng Y."/>
            <person name="Liu T."/>
            <person name="Pan Y.S."/>
            <person name="Xia L.Y."/>
            <person name="Li J."/>
            <person name="Zhao F."/>
            <person name="Cao W.C."/>
        </authorList>
    </citation>
    <scope>NUCLEOTIDE SEQUENCE [LARGE SCALE GENOMIC DNA]</scope>
    <source>
        <strain evidence="1">Iper-2018</strain>
    </source>
</reference>
<keyword evidence="2" id="KW-1185">Reference proteome</keyword>
<dbReference type="EMBL" id="JABSTQ010011348">
    <property type="protein sequence ID" value="KAG0412418.1"/>
    <property type="molecule type" value="Genomic_DNA"/>
</dbReference>
<comment type="caution">
    <text evidence="1">The sequence shown here is derived from an EMBL/GenBank/DDBJ whole genome shotgun (WGS) entry which is preliminary data.</text>
</comment>
<accession>A0AC60NZ18</accession>
<name>A0AC60NZ18_IXOPE</name>
<gene>
    <name evidence="1" type="ORF">HPB47_010429</name>
</gene>
<dbReference type="Proteomes" id="UP000805193">
    <property type="component" value="Unassembled WGS sequence"/>
</dbReference>
<evidence type="ECO:0000313" key="2">
    <source>
        <dbReference type="Proteomes" id="UP000805193"/>
    </source>
</evidence>
<evidence type="ECO:0000313" key="1">
    <source>
        <dbReference type="EMBL" id="KAG0412418.1"/>
    </source>
</evidence>
<organism evidence="1 2">
    <name type="scientific">Ixodes persulcatus</name>
    <name type="common">Taiga tick</name>
    <dbReference type="NCBI Taxonomy" id="34615"/>
    <lineage>
        <taxon>Eukaryota</taxon>
        <taxon>Metazoa</taxon>
        <taxon>Ecdysozoa</taxon>
        <taxon>Arthropoda</taxon>
        <taxon>Chelicerata</taxon>
        <taxon>Arachnida</taxon>
        <taxon>Acari</taxon>
        <taxon>Parasitiformes</taxon>
        <taxon>Ixodida</taxon>
        <taxon>Ixodoidea</taxon>
        <taxon>Ixodidae</taxon>
        <taxon>Ixodinae</taxon>
        <taxon>Ixodes</taxon>
    </lineage>
</organism>
<sequence>MHTSSSAFRRPLTGSYSQVVRPRRSPTERQNAADDARSSPNRLAGMVATAADLQRRSRRLASRPRDSLFALRRLVADDVYDEPSPLDVRRRRIAQRGAHTCRRRLAPVNDSGDVVRRDRHYHVPQPRGDDKENRSPSASGEPAVAVPAMYAHNGSAAASPHDLTADPQVSPEKTAPMKRRKSDDGERSKKPKLETQRGCESDSGLAPPPPLAPHHHHHHHRKPATAVAAAATPPGPWPAEDAEQRSGSNGNSVHGVCTLKEGSLKLKISLHRPLATPDGDCLSPAKLPHDADSGLPNDSPQSGAMHASNAPPSLPAQLEHASKYSGVPTGRESGVSHLDEQLRPEPEDPARGVLVGDSFVGSSDSPLQSTTRVSGSRPRKNLSPGHYVPYTVPQNRKRLIQDTSKLKKRASNLDPAATDRTKPQQTFRHTQVGQNGGVVHHSSILDHPSVHSRMFADSPRATEASRSSPLVARLAAPNAAAKGSTWKQPAKGKANNSTVSPEEYQPLDLSKPVTKNVNLAAALARPVREAAAKTREHRYIPPIGPSPLKAPKKQRSRQATAPSVALAWRSRQPRVRSFTPLAAHGRRGRRTEQGHESERAVRDMTPAAKKKGKYDAKFKLQVIHFAERFSNRAAGSKFGLNESTIRGWRKVKRGPSAALVVPAASCCALPAPAAPAPAVAPRRTPELANALPHEPARADAIPAPADGPLLYRKCEQPREPVAAAAEPASPPTLPPARTFLPTVRPSGPRRVLVRRSQLMTDGGFPELTVPFTVIAEKALRALYQQKHRQQHHVVAQHESSYQAPHMGGGCVTTNRELFASFLGLTPNRLVDNVT</sequence>
<protein>
    <submittedName>
        <fullName evidence="1">Uncharacterized protein</fullName>
    </submittedName>
</protein>
<proteinExistence type="predicted"/>